<comment type="caution">
    <text evidence="2">The sequence shown here is derived from an EMBL/GenBank/DDBJ whole genome shotgun (WGS) entry which is preliminary data.</text>
</comment>
<dbReference type="Proteomes" id="UP000789739">
    <property type="component" value="Unassembled WGS sequence"/>
</dbReference>
<dbReference type="AlphaFoldDB" id="A0A9N9EJC0"/>
<reference evidence="2" key="1">
    <citation type="submission" date="2021-06" db="EMBL/GenBank/DDBJ databases">
        <authorList>
            <person name="Kallberg Y."/>
            <person name="Tangrot J."/>
            <person name="Rosling A."/>
        </authorList>
    </citation>
    <scope>NUCLEOTIDE SEQUENCE</scope>
    <source>
        <strain evidence="2">BR232B</strain>
    </source>
</reference>
<proteinExistence type="predicted"/>
<evidence type="ECO:0000313" key="2">
    <source>
        <dbReference type="EMBL" id="CAG8677576.1"/>
    </source>
</evidence>
<evidence type="ECO:0000313" key="3">
    <source>
        <dbReference type="Proteomes" id="UP000789739"/>
    </source>
</evidence>
<gene>
    <name evidence="2" type="ORF">PBRASI_LOCUS11631</name>
</gene>
<keyword evidence="3" id="KW-1185">Reference proteome</keyword>
<dbReference type="EMBL" id="CAJVPI010006175">
    <property type="protein sequence ID" value="CAG8677576.1"/>
    <property type="molecule type" value="Genomic_DNA"/>
</dbReference>
<evidence type="ECO:0000256" key="1">
    <source>
        <dbReference type="SAM" id="MobiDB-lite"/>
    </source>
</evidence>
<name>A0A9N9EJC0_9GLOM</name>
<feature type="non-terminal residue" evidence="2">
    <location>
        <position position="1"/>
    </location>
</feature>
<organism evidence="2 3">
    <name type="scientific">Paraglomus brasilianum</name>
    <dbReference type="NCBI Taxonomy" id="144538"/>
    <lineage>
        <taxon>Eukaryota</taxon>
        <taxon>Fungi</taxon>
        <taxon>Fungi incertae sedis</taxon>
        <taxon>Mucoromycota</taxon>
        <taxon>Glomeromycotina</taxon>
        <taxon>Glomeromycetes</taxon>
        <taxon>Paraglomerales</taxon>
        <taxon>Paraglomeraceae</taxon>
        <taxon>Paraglomus</taxon>
    </lineage>
</organism>
<accession>A0A9N9EJC0</accession>
<feature type="non-terminal residue" evidence="2">
    <location>
        <position position="45"/>
    </location>
</feature>
<sequence length="45" mass="5314">NLYHGKNPNYQKRKKRNGFGDKQRGFDVYAELHWVSNTRGPYEGS</sequence>
<feature type="region of interest" description="Disordered" evidence="1">
    <location>
        <begin position="1"/>
        <end position="22"/>
    </location>
</feature>
<protein>
    <submittedName>
        <fullName evidence="2">6960_t:CDS:1</fullName>
    </submittedName>
</protein>